<dbReference type="GeneID" id="19486857"/>
<keyword evidence="2" id="KW-1185">Reference proteome</keyword>
<evidence type="ECO:0000313" key="2">
    <source>
        <dbReference type="Proteomes" id="UP000026907"/>
    </source>
</evidence>
<accession>A0A023MHB8</accession>
<evidence type="ECO:0000313" key="1">
    <source>
        <dbReference type="EMBL" id="AHN83720.1"/>
    </source>
</evidence>
<proteinExistence type="predicted"/>
<dbReference type="Proteomes" id="UP000026907">
    <property type="component" value="Segment"/>
</dbReference>
<dbReference type="EMBL" id="KJ190158">
    <property type="protein sequence ID" value="AHN83720.1"/>
    <property type="molecule type" value="Genomic_DNA"/>
</dbReference>
<name>A0A023MHB8_9CAUD</name>
<dbReference type="RefSeq" id="YP_009031041.1">
    <property type="nucleotide sequence ID" value="NC_024134.1"/>
</dbReference>
<sequence length="84" mass="9316">MKVKILDSNVYLGQSFLNGKVVPAVYFEGLPWDDPVRQHHSYVGHNVVFILGSDLITAGAPEYYFGEESYYAFGVGSDADIVEL</sequence>
<dbReference type="KEGG" id="vg:19486857"/>
<protein>
    <submittedName>
        <fullName evidence="1">Uncharacterized protein</fullName>
    </submittedName>
</protein>
<organism evidence="1 2">
    <name type="scientific">Escherichia phage FFH2</name>
    <dbReference type="NCBI Taxonomy" id="1446490"/>
    <lineage>
        <taxon>Viruses</taxon>
        <taxon>Duplodnaviria</taxon>
        <taxon>Heunggongvirae</taxon>
        <taxon>Uroviricota</taxon>
        <taxon>Caudoviricetes</taxon>
        <taxon>Vequintavirinae</taxon>
        <taxon>Vequintavirus</taxon>
        <taxon>Vequintavirus PDX</taxon>
        <taxon>Vequintavirus FFH2</taxon>
    </lineage>
</organism>
<reference evidence="1 2" key="1">
    <citation type="journal article" date="2014" name="Genome Announc.">
        <title>Complete Genome Sequences of Two Escherichia coli O157:H7 Phages Effective in Limiting Contamination of Food Products.</title>
        <authorList>
            <person name="Hong Y."/>
            <person name="Pan Y."/>
            <person name="Harman N.J."/>
            <person name="Ebner P.D."/>
        </authorList>
    </citation>
    <scope>NUCLEOTIDE SEQUENCE [LARGE SCALE GENOMIC DNA]</scope>
</reference>